<feature type="region of interest" description="Disordered" evidence="9">
    <location>
        <begin position="112"/>
        <end position="133"/>
    </location>
</feature>
<feature type="binding site" evidence="8">
    <location>
        <position position="153"/>
    </location>
    <ligand>
        <name>substrate</name>
    </ligand>
</feature>
<evidence type="ECO:0000256" key="9">
    <source>
        <dbReference type="SAM" id="MobiDB-lite"/>
    </source>
</evidence>
<dbReference type="AlphaFoldDB" id="A0A5C5YCR0"/>
<evidence type="ECO:0000256" key="3">
    <source>
        <dbReference type="ARBA" id="ARBA00022729"/>
    </source>
</evidence>
<protein>
    <submittedName>
        <fullName evidence="11">Putative periplasmic serine endoprotease DegP-like</fullName>
        <ecNumber evidence="11">3.4.21.107</ecNumber>
    </submittedName>
</protein>
<evidence type="ECO:0000256" key="6">
    <source>
        <dbReference type="ARBA" id="ARBA00022825"/>
    </source>
</evidence>
<evidence type="ECO:0000313" key="11">
    <source>
        <dbReference type="EMBL" id="TWT72563.1"/>
    </source>
</evidence>
<dbReference type="Proteomes" id="UP000317238">
    <property type="component" value="Unassembled WGS sequence"/>
</dbReference>
<evidence type="ECO:0000256" key="7">
    <source>
        <dbReference type="PIRSR" id="PIRSR611782-1"/>
    </source>
</evidence>
<feature type="domain" description="PDZ" evidence="10">
    <location>
        <begin position="304"/>
        <end position="395"/>
    </location>
</feature>
<keyword evidence="6" id="KW-0720">Serine protease</keyword>
<feature type="active site" description="Charge relay system" evidence="7">
    <location>
        <position position="260"/>
    </location>
</feature>
<keyword evidence="2 11" id="KW-0645">Protease</keyword>
<dbReference type="GO" id="GO:0006508">
    <property type="term" value="P:proteolysis"/>
    <property type="evidence" value="ECO:0007669"/>
    <property type="project" value="UniProtKB-KW"/>
</dbReference>
<dbReference type="CDD" id="cd10839">
    <property type="entry name" value="cpPDZ1_DegP-like"/>
    <property type="match status" value="1"/>
</dbReference>
<dbReference type="PANTHER" id="PTHR43343:SF3">
    <property type="entry name" value="PROTEASE DO-LIKE 8, CHLOROPLASTIC"/>
    <property type="match status" value="1"/>
</dbReference>
<evidence type="ECO:0000259" key="10">
    <source>
        <dbReference type="PROSITE" id="PS50106"/>
    </source>
</evidence>
<dbReference type="GO" id="GO:0004252">
    <property type="term" value="F:serine-type endopeptidase activity"/>
    <property type="evidence" value="ECO:0007669"/>
    <property type="project" value="InterPro"/>
</dbReference>
<dbReference type="InterPro" id="IPR051201">
    <property type="entry name" value="Chloro_Bact_Ser_Proteases"/>
</dbReference>
<feature type="binding site" evidence="8">
    <location>
        <begin position="258"/>
        <end position="260"/>
    </location>
    <ligand>
        <name>substrate</name>
    </ligand>
</feature>
<dbReference type="PROSITE" id="PS50106">
    <property type="entry name" value="PDZ"/>
    <property type="match status" value="2"/>
</dbReference>
<keyword evidence="3" id="KW-0732">Signal</keyword>
<evidence type="ECO:0000256" key="8">
    <source>
        <dbReference type="PIRSR" id="PIRSR611782-2"/>
    </source>
</evidence>
<evidence type="ECO:0000256" key="4">
    <source>
        <dbReference type="ARBA" id="ARBA00022737"/>
    </source>
</evidence>
<dbReference type="InterPro" id="IPR001478">
    <property type="entry name" value="PDZ"/>
</dbReference>
<dbReference type="SMART" id="SM00228">
    <property type="entry name" value="PDZ"/>
    <property type="match status" value="2"/>
</dbReference>
<dbReference type="OrthoDB" id="248175at2"/>
<feature type="active site" description="Charge relay system" evidence="7">
    <location>
        <position position="183"/>
    </location>
</feature>
<feature type="domain" description="PDZ" evidence="10">
    <location>
        <begin position="401"/>
        <end position="503"/>
    </location>
</feature>
<dbReference type="NCBIfam" id="TIGR02037">
    <property type="entry name" value="degP_htrA_DO"/>
    <property type="match status" value="1"/>
</dbReference>
<dbReference type="FunFam" id="2.40.10.10:FF:000001">
    <property type="entry name" value="Periplasmic serine protease DegS"/>
    <property type="match status" value="1"/>
</dbReference>
<dbReference type="Gene3D" id="2.40.10.120">
    <property type="match status" value="1"/>
</dbReference>
<proteinExistence type="inferred from homology"/>
<dbReference type="InterPro" id="IPR036034">
    <property type="entry name" value="PDZ_sf"/>
</dbReference>
<dbReference type="EC" id="3.4.21.107" evidence="11"/>
<feature type="binding site" evidence="8">
    <location>
        <position position="183"/>
    </location>
    <ligand>
        <name>substrate</name>
    </ligand>
</feature>
<keyword evidence="5 11" id="KW-0378">Hydrolase</keyword>
<dbReference type="InterPro" id="IPR009003">
    <property type="entry name" value="Peptidase_S1_PA"/>
</dbReference>
<evidence type="ECO:0000256" key="1">
    <source>
        <dbReference type="ARBA" id="ARBA00010541"/>
    </source>
</evidence>
<dbReference type="InterPro" id="IPR001940">
    <property type="entry name" value="Peptidase_S1C"/>
</dbReference>
<dbReference type="SUPFAM" id="SSF50494">
    <property type="entry name" value="Trypsin-like serine proteases"/>
    <property type="match status" value="1"/>
</dbReference>
<dbReference type="EMBL" id="SJPL01000001">
    <property type="protein sequence ID" value="TWT72563.1"/>
    <property type="molecule type" value="Genomic_DNA"/>
</dbReference>
<feature type="active site" description="Charge relay system" evidence="7">
    <location>
        <position position="153"/>
    </location>
</feature>
<reference evidence="11 12" key="1">
    <citation type="submission" date="2019-02" db="EMBL/GenBank/DDBJ databases">
        <title>Deep-cultivation of Planctomycetes and their phenomic and genomic characterization uncovers novel biology.</title>
        <authorList>
            <person name="Wiegand S."/>
            <person name="Jogler M."/>
            <person name="Boedeker C."/>
            <person name="Pinto D."/>
            <person name="Vollmers J."/>
            <person name="Rivas-Marin E."/>
            <person name="Kohn T."/>
            <person name="Peeters S.H."/>
            <person name="Heuer A."/>
            <person name="Rast P."/>
            <person name="Oberbeckmann S."/>
            <person name="Bunk B."/>
            <person name="Jeske O."/>
            <person name="Meyerdierks A."/>
            <person name="Storesund J.E."/>
            <person name="Kallscheuer N."/>
            <person name="Luecker S."/>
            <person name="Lage O.M."/>
            <person name="Pohl T."/>
            <person name="Merkel B.J."/>
            <person name="Hornburger P."/>
            <person name="Mueller R.-W."/>
            <person name="Bruemmer F."/>
            <person name="Labrenz M."/>
            <person name="Spormann A.M."/>
            <person name="Op Den Camp H."/>
            <person name="Overmann J."/>
            <person name="Amann R."/>
            <person name="Jetten M.S.M."/>
            <person name="Mascher T."/>
            <person name="Medema M.H."/>
            <person name="Devos D.P."/>
            <person name="Kaster A.-K."/>
            <person name="Ovreas L."/>
            <person name="Rohde M."/>
            <person name="Galperin M.Y."/>
            <person name="Jogler C."/>
        </authorList>
    </citation>
    <scope>NUCLEOTIDE SEQUENCE [LARGE SCALE GENOMIC DNA]</scope>
    <source>
        <strain evidence="11 12">Pan14r</strain>
    </source>
</reference>
<dbReference type="Gene3D" id="2.30.42.10">
    <property type="match status" value="2"/>
</dbReference>
<organism evidence="11 12">
    <name type="scientific">Crateriforma conspicua</name>
    <dbReference type="NCBI Taxonomy" id="2527996"/>
    <lineage>
        <taxon>Bacteria</taxon>
        <taxon>Pseudomonadati</taxon>
        <taxon>Planctomycetota</taxon>
        <taxon>Planctomycetia</taxon>
        <taxon>Planctomycetales</taxon>
        <taxon>Planctomycetaceae</taxon>
        <taxon>Crateriforma</taxon>
    </lineage>
</organism>
<dbReference type="SUPFAM" id="SSF50156">
    <property type="entry name" value="PDZ domain-like"/>
    <property type="match status" value="2"/>
</dbReference>
<accession>A0A5C5YCR0</accession>
<dbReference type="Pfam" id="PF13180">
    <property type="entry name" value="PDZ_2"/>
    <property type="match status" value="2"/>
</dbReference>
<dbReference type="Pfam" id="PF13365">
    <property type="entry name" value="Trypsin_2"/>
    <property type="match status" value="1"/>
</dbReference>
<comment type="similarity">
    <text evidence="1">Belongs to the peptidase S1C family.</text>
</comment>
<comment type="caution">
    <text evidence="11">The sequence shown here is derived from an EMBL/GenBank/DDBJ whole genome shotgun (WGS) entry which is preliminary data.</text>
</comment>
<dbReference type="RefSeq" id="WP_146440381.1">
    <property type="nucleotide sequence ID" value="NZ_SJPL01000001.1"/>
</dbReference>
<evidence type="ECO:0000256" key="2">
    <source>
        <dbReference type="ARBA" id="ARBA00022670"/>
    </source>
</evidence>
<dbReference type="PRINTS" id="PR00834">
    <property type="entry name" value="PROTEASES2C"/>
</dbReference>
<evidence type="ECO:0000313" key="12">
    <source>
        <dbReference type="Proteomes" id="UP000317238"/>
    </source>
</evidence>
<evidence type="ECO:0000256" key="5">
    <source>
        <dbReference type="ARBA" id="ARBA00022801"/>
    </source>
</evidence>
<name>A0A5C5YCR0_9PLAN</name>
<sequence length="513" mass="53781">MQKQFHKLSMVLGAMLTGALLTGVVTSLPSGLRSDAYADQQASARSAQQNLAKQNLSTAQDLSTAFRNVADAIRPSVVSISTARTMLVRGGGGMNELPPEFRRNLPPGFEDFFDFDRRRGNRGNSSPERRRMQTGMGSGVIVRADGYILTNNHVVANADEVTVELSDGTELTAEVVGTDPPTDLAVLKVDQDGLMPVAIGSSDNIQVGDWVLAIGSPFGLDQTVTAGIISGKNRVQGIVGNGNGYEDFLQTDAAINPGNSGGPLVNLRGELVGINTAIASRSGGNNGIGFAIPVSLAKPILSSIIETGKVQRGFLGAQVGDVNSTTSEEFGLKVKQGALISSVLDDQPAAKAGLQPGDVVTEIDGKTIRSGTQLRNYVASRKPGSTINMTVNRNGNEVAISVKLGELNEDAIALFSDGGTLGLTVQPLTSETAKRYGYDADEEGLLVTGVEDGSAAAEHGIQPGDIIQKANGEDVRSDKDLEKAAAAARQSGQSLRLTVRRENSLMMIPVPLD</sequence>
<dbReference type="InterPro" id="IPR011782">
    <property type="entry name" value="Pept_S1C_Do"/>
</dbReference>
<keyword evidence="4" id="KW-0677">Repeat</keyword>
<gene>
    <name evidence="11" type="primary">mucD_2</name>
    <name evidence="11" type="ORF">Pan14r_48830</name>
</gene>
<dbReference type="PANTHER" id="PTHR43343">
    <property type="entry name" value="PEPTIDASE S12"/>
    <property type="match status" value="1"/>
</dbReference>
<keyword evidence="12" id="KW-1185">Reference proteome</keyword>